<dbReference type="EMBL" id="CASHTH010002317">
    <property type="protein sequence ID" value="CAI8028102.1"/>
    <property type="molecule type" value="Genomic_DNA"/>
</dbReference>
<dbReference type="PANTHER" id="PTHR43022">
    <property type="entry name" value="PROTEIN SMF"/>
    <property type="match status" value="1"/>
</dbReference>
<sequence length="358" mass="38613">MGTTRFRKLEAYFGDLGNAWKASPGQLRAAGLEERTATVLVEARGKISPDAEVDRLEKAGVQALTWHDPAYPPRLKQIDDPPPVLYVKGSLLPEDERAVAIVGTRSPTTYGREVATALAGDLAGNGITITSGLALGIDTAAHRAALTQGGRTIAVVANGLDIVYPRDNANLSRQIEEQGAVISEYSLGTRPDPRGFPRRNRLISGISLGTLVVEAGEKSGARWTVYHALEQNREVFCVPGSIFSPASRLTNRLIQDGAKLVTSHSDILEELNLRVVARQIEMRLAEDLPPSPDADGEAHLPRCLDHEPMHIDDIRREASLPVTLVGSLLTMLELKGLVKQVGGMHYVKTGEAAPSYGN</sequence>
<gene>
    <name evidence="4" type="ORF">GBAR_LOCUS16021</name>
</gene>
<comment type="similarity">
    <text evidence="1">Belongs to the DprA/Smf family.</text>
</comment>
<keyword evidence="5" id="KW-1185">Reference proteome</keyword>
<evidence type="ECO:0000313" key="5">
    <source>
        <dbReference type="Proteomes" id="UP001174909"/>
    </source>
</evidence>
<name>A0AA35SFD6_GEOBA</name>
<evidence type="ECO:0000313" key="4">
    <source>
        <dbReference type="EMBL" id="CAI8028102.1"/>
    </source>
</evidence>
<accession>A0AA35SFD6</accession>
<feature type="domain" description="DprA winged helix" evidence="3">
    <location>
        <begin position="287"/>
        <end position="343"/>
    </location>
</feature>
<dbReference type="InterPro" id="IPR057666">
    <property type="entry name" value="DrpA_SLOG"/>
</dbReference>
<dbReference type="NCBIfam" id="TIGR00732">
    <property type="entry name" value="dprA"/>
    <property type="match status" value="1"/>
</dbReference>
<proteinExistence type="inferred from homology"/>
<dbReference type="InterPro" id="IPR036388">
    <property type="entry name" value="WH-like_DNA-bd_sf"/>
</dbReference>
<dbReference type="Pfam" id="PF17782">
    <property type="entry name" value="WHD_DprA"/>
    <property type="match status" value="1"/>
</dbReference>
<evidence type="ECO:0000259" key="3">
    <source>
        <dbReference type="Pfam" id="PF17782"/>
    </source>
</evidence>
<dbReference type="Proteomes" id="UP001174909">
    <property type="component" value="Unassembled WGS sequence"/>
</dbReference>
<feature type="domain" description="Smf/DprA SLOG" evidence="2">
    <location>
        <begin position="63"/>
        <end position="271"/>
    </location>
</feature>
<protein>
    <submittedName>
        <fullName evidence="4">DNA-processing protein A</fullName>
    </submittedName>
</protein>
<reference evidence="4" key="1">
    <citation type="submission" date="2023-03" db="EMBL/GenBank/DDBJ databases">
        <authorList>
            <person name="Steffen K."/>
            <person name="Cardenas P."/>
        </authorList>
    </citation>
    <scope>NUCLEOTIDE SEQUENCE</scope>
</reference>
<dbReference type="PANTHER" id="PTHR43022:SF1">
    <property type="entry name" value="PROTEIN SMF"/>
    <property type="match status" value="1"/>
</dbReference>
<dbReference type="InterPro" id="IPR041614">
    <property type="entry name" value="DprA_WH"/>
</dbReference>
<evidence type="ECO:0000256" key="1">
    <source>
        <dbReference type="ARBA" id="ARBA00006525"/>
    </source>
</evidence>
<organism evidence="4 5">
    <name type="scientific">Geodia barretti</name>
    <name type="common">Barrett's horny sponge</name>
    <dbReference type="NCBI Taxonomy" id="519541"/>
    <lineage>
        <taxon>Eukaryota</taxon>
        <taxon>Metazoa</taxon>
        <taxon>Porifera</taxon>
        <taxon>Demospongiae</taxon>
        <taxon>Heteroscleromorpha</taxon>
        <taxon>Tetractinellida</taxon>
        <taxon>Astrophorina</taxon>
        <taxon>Geodiidae</taxon>
        <taxon>Geodia</taxon>
    </lineage>
</organism>
<dbReference type="SUPFAM" id="SSF102405">
    <property type="entry name" value="MCP/YpsA-like"/>
    <property type="match status" value="1"/>
</dbReference>
<dbReference type="Gene3D" id="1.10.10.10">
    <property type="entry name" value="Winged helix-like DNA-binding domain superfamily/Winged helix DNA-binding domain"/>
    <property type="match status" value="1"/>
</dbReference>
<dbReference type="InterPro" id="IPR003488">
    <property type="entry name" value="DprA"/>
</dbReference>
<evidence type="ECO:0000259" key="2">
    <source>
        <dbReference type="Pfam" id="PF02481"/>
    </source>
</evidence>
<comment type="caution">
    <text evidence="4">The sequence shown here is derived from an EMBL/GenBank/DDBJ whole genome shotgun (WGS) entry which is preliminary data.</text>
</comment>
<dbReference type="Gene3D" id="3.40.50.450">
    <property type="match status" value="1"/>
</dbReference>
<dbReference type="AlphaFoldDB" id="A0AA35SFD6"/>
<dbReference type="Pfam" id="PF02481">
    <property type="entry name" value="DNA_processg_A"/>
    <property type="match status" value="1"/>
</dbReference>